<evidence type="ECO:0000256" key="1">
    <source>
        <dbReference type="SAM" id="Phobius"/>
    </source>
</evidence>
<organism evidence="3 4">
    <name type="scientific">Ruminococcus bromii</name>
    <dbReference type="NCBI Taxonomy" id="40518"/>
    <lineage>
        <taxon>Bacteria</taxon>
        <taxon>Bacillati</taxon>
        <taxon>Bacillota</taxon>
        <taxon>Clostridia</taxon>
        <taxon>Eubacteriales</taxon>
        <taxon>Oscillospiraceae</taxon>
        <taxon>Ruminococcus</taxon>
    </lineage>
</organism>
<feature type="transmembrane region" description="Helical" evidence="1">
    <location>
        <begin position="158"/>
        <end position="185"/>
    </location>
</feature>
<keyword evidence="4" id="KW-1185">Reference proteome</keyword>
<feature type="transmembrane region" description="Helical" evidence="1">
    <location>
        <begin position="191"/>
        <end position="213"/>
    </location>
</feature>
<dbReference type="Proteomes" id="UP000233425">
    <property type="component" value="Unassembled WGS sequence"/>
</dbReference>
<dbReference type="InterPro" id="IPR036890">
    <property type="entry name" value="HATPase_C_sf"/>
</dbReference>
<gene>
    <name evidence="3" type="ORF">RBATCC27255_01123</name>
</gene>
<feature type="transmembrane region" description="Helical" evidence="1">
    <location>
        <begin position="6"/>
        <end position="25"/>
    </location>
</feature>
<dbReference type="PANTHER" id="PTHR40448:SF1">
    <property type="entry name" value="TWO-COMPONENT SENSOR HISTIDINE KINASE"/>
    <property type="match status" value="1"/>
</dbReference>
<dbReference type="SUPFAM" id="SSF55874">
    <property type="entry name" value="ATPase domain of HSP90 chaperone/DNA topoisomerase II/histidine kinase"/>
    <property type="match status" value="1"/>
</dbReference>
<sequence>MLDVFVEIVTDLFQPLMFCGFLYLFMEKPDNRKRNVICFLLFSTVMFGILLYSSLVEYYMIINDLMFLAVLEIYSLLCLRGNIFSRIFMPLIAFLINTVISFAFSYFVSFFTGYTHYELVTEPTIYRYICIVVINLTDVLVFSMLVKFRNHKVNLRKITDVIAFIILPVIVLLIVYCTFYIMVITKYEANIMVYLSVICLCMITVTAIVWYAVSRISRENEASTKLLLMEQQIDLYEHNILQSNVQIEKISRIKHDMKNNLLCIDNLISNKKYQDAQKICGEVSKNLKAIYTPIDTKNPLLNAVINVEQEKAVALNINFSIQIADEMIEFSENSDIVSIIGNMCDNAIEYLIKIDKINRKMWLKIYIHGNHYIVDCVNKVEKSILNENPNLLTSKTNENHGKGIDILKSVAKKYDGEVNFFEKDGYFHSMIILKKQNLPKNK</sequence>
<reference evidence="3" key="1">
    <citation type="journal article" date="2018" name="Environ. Microbiol.">
        <title>Sporulation capability and amylosome conservation among diverse human colonic and rumen isolates of the keystone starch-degrader Ruminococcus bromii.</title>
        <authorList>
            <person name="Mukhopadhya I."/>
            <person name="Morais S."/>
            <person name="Laverde-Gomez J."/>
            <person name="Sheridan P.O."/>
            <person name="Walker A.W."/>
            <person name="Kelly W."/>
            <person name="Klieve A.V."/>
            <person name="Ouwerkerk D."/>
            <person name="Duncan S.H."/>
            <person name="Louis P."/>
            <person name="Koropatkin N."/>
            <person name="Cockburn D."/>
            <person name="Kibler R."/>
            <person name="Cooper P.J."/>
            <person name="Sandoval C."/>
            <person name="Crost E."/>
            <person name="Juge N."/>
            <person name="Bayer E.A."/>
            <person name="Flint H.J."/>
        </authorList>
    </citation>
    <scope>NUCLEOTIDE SEQUENCE [LARGE SCALE GENOMIC DNA]</scope>
    <source>
        <strain evidence="3">ATCC 27255</strain>
    </source>
</reference>
<proteinExistence type="predicted"/>
<dbReference type="EMBL" id="NNSR01000054">
    <property type="protein sequence ID" value="PKD29703.1"/>
    <property type="molecule type" value="Genomic_DNA"/>
</dbReference>
<dbReference type="GO" id="GO:0042802">
    <property type="term" value="F:identical protein binding"/>
    <property type="evidence" value="ECO:0007669"/>
    <property type="project" value="TreeGrafter"/>
</dbReference>
<feature type="transmembrane region" description="Helical" evidence="1">
    <location>
        <begin position="125"/>
        <end position="146"/>
    </location>
</feature>
<dbReference type="Gene3D" id="3.30.565.10">
    <property type="entry name" value="Histidine kinase-like ATPase, C-terminal domain"/>
    <property type="match status" value="1"/>
</dbReference>
<keyword evidence="1" id="KW-1133">Transmembrane helix</keyword>
<feature type="transmembrane region" description="Helical" evidence="1">
    <location>
        <begin position="37"/>
        <end position="55"/>
    </location>
</feature>
<comment type="caution">
    <text evidence="3">The sequence shown here is derived from an EMBL/GenBank/DDBJ whole genome shotgun (WGS) entry which is preliminary data.</text>
</comment>
<keyword evidence="1" id="KW-0812">Transmembrane</keyword>
<evidence type="ECO:0000313" key="4">
    <source>
        <dbReference type="Proteomes" id="UP000233425"/>
    </source>
</evidence>
<feature type="transmembrane region" description="Helical" evidence="1">
    <location>
        <begin position="91"/>
        <end position="113"/>
    </location>
</feature>
<dbReference type="RefSeq" id="WP_101029129.1">
    <property type="nucleotide sequence ID" value="NZ_CABMMZ010000054.1"/>
</dbReference>
<evidence type="ECO:0000259" key="2">
    <source>
        <dbReference type="Pfam" id="PF14501"/>
    </source>
</evidence>
<dbReference type="Pfam" id="PF14501">
    <property type="entry name" value="HATPase_c_5"/>
    <property type="match status" value="1"/>
</dbReference>
<keyword evidence="1" id="KW-0472">Membrane</keyword>
<dbReference type="InterPro" id="IPR032834">
    <property type="entry name" value="NatK-like_C"/>
</dbReference>
<name>A0A2N0URT5_9FIRM</name>
<evidence type="ECO:0000313" key="3">
    <source>
        <dbReference type="EMBL" id="PKD29703.1"/>
    </source>
</evidence>
<accession>A0A2N0URT5</accession>
<dbReference type="PANTHER" id="PTHR40448">
    <property type="entry name" value="TWO-COMPONENT SENSOR HISTIDINE KINASE"/>
    <property type="match status" value="1"/>
</dbReference>
<protein>
    <recommendedName>
        <fullName evidence="2">Sensor histidine kinase NatK-like C-terminal domain-containing protein</fullName>
    </recommendedName>
</protein>
<dbReference type="AlphaFoldDB" id="A0A2N0URT5"/>
<feature type="domain" description="Sensor histidine kinase NatK-like C-terminal" evidence="2">
    <location>
        <begin position="334"/>
        <end position="432"/>
    </location>
</feature>